<keyword evidence="11 12" id="KW-0411">Iron-sulfur</keyword>
<comment type="cofactor">
    <cofactor evidence="12">
        <name>[4Fe-4S] cluster</name>
        <dbReference type="ChEBI" id="CHEBI:49883"/>
    </cofactor>
    <text evidence="12">Binds 1 [4Fe-4S] cluster. The cluster is coordinated with 3 cysteines and an exchangeable S-adenosyl-L-methionine.</text>
</comment>
<comment type="caution">
    <text evidence="14">The sequence shown here is derived from an EMBL/GenBank/DDBJ whole genome shotgun (WGS) entry which is preliminary data.</text>
</comment>
<dbReference type="Gene3D" id="1.10.150.530">
    <property type="match status" value="1"/>
</dbReference>
<keyword evidence="15" id="KW-1185">Reference proteome</keyword>
<dbReference type="InterPro" id="IPR058240">
    <property type="entry name" value="rSAM_sf"/>
</dbReference>
<dbReference type="GO" id="GO:0000049">
    <property type="term" value="F:tRNA binding"/>
    <property type="evidence" value="ECO:0007669"/>
    <property type="project" value="UniProtKB-UniRule"/>
</dbReference>
<name>A0A841C521_9LACT</name>
<keyword evidence="6 12" id="KW-0808">Transferase</keyword>
<evidence type="ECO:0000256" key="5">
    <source>
        <dbReference type="ARBA" id="ARBA00022603"/>
    </source>
</evidence>
<comment type="similarity">
    <text evidence="12">Belongs to the radical SAM superfamily. RlmN family.</text>
</comment>
<feature type="binding site" evidence="12">
    <location>
        <position position="125"/>
    </location>
    <ligand>
        <name>[4Fe-4S] cluster</name>
        <dbReference type="ChEBI" id="CHEBI:49883"/>
        <note>4Fe-4S-S-AdoMet</note>
    </ligand>
</feature>
<comment type="subcellular location">
    <subcellularLocation>
        <location evidence="1 12">Cytoplasm</location>
    </subcellularLocation>
</comment>
<dbReference type="InterPro" id="IPR040072">
    <property type="entry name" value="Methyltransferase_A"/>
</dbReference>
<keyword evidence="5 12" id="KW-0489">Methyltransferase</keyword>
<proteinExistence type="inferred from homology"/>
<comment type="catalytic activity">
    <reaction evidence="12">
        <text>adenosine(2503) in 23S rRNA + 2 reduced [2Fe-2S]-[ferredoxin] + 2 S-adenosyl-L-methionine = 2-methyladenosine(2503) in 23S rRNA + 5'-deoxyadenosine + L-methionine + 2 oxidized [2Fe-2S]-[ferredoxin] + S-adenosyl-L-homocysteine</text>
        <dbReference type="Rhea" id="RHEA:42916"/>
        <dbReference type="Rhea" id="RHEA-COMP:10000"/>
        <dbReference type="Rhea" id="RHEA-COMP:10001"/>
        <dbReference type="Rhea" id="RHEA-COMP:10152"/>
        <dbReference type="Rhea" id="RHEA-COMP:10282"/>
        <dbReference type="ChEBI" id="CHEBI:17319"/>
        <dbReference type="ChEBI" id="CHEBI:33737"/>
        <dbReference type="ChEBI" id="CHEBI:33738"/>
        <dbReference type="ChEBI" id="CHEBI:57844"/>
        <dbReference type="ChEBI" id="CHEBI:57856"/>
        <dbReference type="ChEBI" id="CHEBI:59789"/>
        <dbReference type="ChEBI" id="CHEBI:74411"/>
        <dbReference type="ChEBI" id="CHEBI:74497"/>
        <dbReference type="EC" id="2.1.1.192"/>
    </reaction>
</comment>
<evidence type="ECO:0000256" key="3">
    <source>
        <dbReference type="ARBA" id="ARBA00022490"/>
    </source>
</evidence>
<dbReference type="GO" id="GO:0051539">
    <property type="term" value="F:4 iron, 4 sulfur cluster binding"/>
    <property type="evidence" value="ECO:0007669"/>
    <property type="project" value="UniProtKB-UniRule"/>
</dbReference>
<sequence>MREILSTSTETSPTIYGLTIDKLTDWVESVDEKKFRAKQIWDWLYRQRVQTFEEMTNLSVRIIDKLNENFIMNPLQQVVVQESADGTVKYLFMLPDHMMIETVLMRQSYGLSVCVTTQVGCNMGCTFCASGILKKERDVTAGEIVAQIMLVQKYFDERKLDERVSHIVVMGIGEPFENYNNLMNFLHIVNNDNGLAIGARHITVSTCGFNPKKIREFAHEDLQINLAISLHAPNNELRSSLMRVNRNAPLERLFEAIDYYTETTNRRVTYEYIMLSGVNDSSQVAQELADLIKPRNKLSYVNLIPYNPVAEYIKYERSAKDNVTKFYDILKKNGVNCVVRQEHGADIDAACGQLRSKNIKKEVLA</sequence>
<feature type="binding site" evidence="12">
    <location>
        <begin position="229"/>
        <end position="231"/>
    </location>
    <ligand>
        <name>S-adenosyl-L-methionine</name>
        <dbReference type="ChEBI" id="CHEBI:59789"/>
    </ligand>
</feature>
<feature type="binding site" evidence="12">
    <location>
        <position position="205"/>
    </location>
    <ligand>
        <name>S-adenosyl-L-methionine</name>
        <dbReference type="ChEBI" id="CHEBI:59789"/>
    </ligand>
</feature>
<feature type="active site" description="S-methylcysteine intermediate" evidence="12">
    <location>
        <position position="351"/>
    </location>
</feature>
<dbReference type="InterPro" id="IPR048641">
    <property type="entry name" value="RlmN_N"/>
</dbReference>
<evidence type="ECO:0000256" key="10">
    <source>
        <dbReference type="ARBA" id="ARBA00023004"/>
    </source>
</evidence>
<feature type="binding site" evidence="12">
    <location>
        <position position="307"/>
    </location>
    <ligand>
        <name>S-adenosyl-L-methionine</name>
        <dbReference type="ChEBI" id="CHEBI:59789"/>
    </ligand>
</feature>
<evidence type="ECO:0000256" key="7">
    <source>
        <dbReference type="ARBA" id="ARBA00022691"/>
    </source>
</evidence>
<dbReference type="GO" id="GO:0005737">
    <property type="term" value="C:cytoplasm"/>
    <property type="evidence" value="ECO:0007669"/>
    <property type="project" value="UniProtKB-SubCell"/>
</dbReference>
<feature type="binding site" evidence="12">
    <location>
        <position position="128"/>
    </location>
    <ligand>
        <name>[4Fe-4S] cluster</name>
        <dbReference type="ChEBI" id="CHEBI:49883"/>
        <note>4Fe-4S-S-AdoMet</note>
    </ligand>
</feature>
<gene>
    <name evidence="12" type="primary">rlmN</name>
    <name evidence="14" type="ORF">HNQ37_000237</name>
</gene>
<dbReference type="EMBL" id="JACHHV010000002">
    <property type="protein sequence ID" value="MBB5887367.1"/>
    <property type="molecule type" value="Genomic_DNA"/>
</dbReference>
<dbReference type="SFLD" id="SFLDF00275">
    <property type="entry name" value="adenosine_C2_methyltransferase"/>
    <property type="match status" value="1"/>
</dbReference>
<keyword evidence="12" id="KW-1015">Disulfide bond</keyword>
<evidence type="ECO:0000256" key="1">
    <source>
        <dbReference type="ARBA" id="ARBA00004496"/>
    </source>
</evidence>
<evidence type="ECO:0000259" key="13">
    <source>
        <dbReference type="PROSITE" id="PS51918"/>
    </source>
</evidence>
<dbReference type="GO" id="GO:0030488">
    <property type="term" value="P:tRNA methylation"/>
    <property type="evidence" value="ECO:0007669"/>
    <property type="project" value="UniProtKB-UniRule"/>
</dbReference>
<dbReference type="PIRSF" id="PIRSF006004">
    <property type="entry name" value="CHP00048"/>
    <property type="match status" value="1"/>
</dbReference>
<comment type="function">
    <text evidence="12">Specifically methylates position 2 of adenine 2503 in 23S rRNA and position 2 of adenine 37 in tRNAs.</text>
</comment>
<dbReference type="AlphaFoldDB" id="A0A841C521"/>
<evidence type="ECO:0000256" key="11">
    <source>
        <dbReference type="ARBA" id="ARBA00023014"/>
    </source>
</evidence>
<dbReference type="Gene3D" id="3.20.20.70">
    <property type="entry name" value="Aldolase class I"/>
    <property type="match status" value="1"/>
</dbReference>
<dbReference type="Pfam" id="PF04055">
    <property type="entry name" value="Radical_SAM"/>
    <property type="match status" value="1"/>
</dbReference>
<keyword evidence="2 12" id="KW-0004">4Fe-4S</keyword>
<dbReference type="SFLD" id="SFLDG01062">
    <property type="entry name" value="methyltransferase_(Class_A)"/>
    <property type="match status" value="1"/>
</dbReference>
<dbReference type="GO" id="GO:0019843">
    <property type="term" value="F:rRNA binding"/>
    <property type="evidence" value="ECO:0007669"/>
    <property type="project" value="UniProtKB-UniRule"/>
</dbReference>
<evidence type="ECO:0000256" key="6">
    <source>
        <dbReference type="ARBA" id="ARBA00022679"/>
    </source>
</evidence>
<feature type="domain" description="Radical SAM core" evidence="13">
    <location>
        <begin position="107"/>
        <end position="336"/>
    </location>
</feature>
<dbReference type="Proteomes" id="UP000562464">
    <property type="component" value="Unassembled WGS sequence"/>
</dbReference>
<dbReference type="PROSITE" id="PS51918">
    <property type="entry name" value="RADICAL_SAM"/>
    <property type="match status" value="1"/>
</dbReference>
<dbReference type="InterPro" id="IPR004383">
    <property type="entry name" value="rRNA_lsu_MTrfase_RlmN/Cfr"/>
</dbReference>
<comment type="miscellaneous">
    <text evidence="12">Reaction proceeds by a ping-pong mechanism involving intermediate methylation of a conserved cysteine residue.</text>
</comment>
<organism evidence="14 15">
    <name type="scientific">Lactovum miscens</name>
    <dbReference type="NCBI Taxonomy" id="190387"/>
    <lineage>
        <taxon>Bacteria</taxon>
        <taxon>Bacillati</taxon>
        <taxon>Bacillota</taxon>
        <taxon>Bacilli</taxon>
        <taxon>Lactobacillales</taxon>
        <taxon>Streptococcaceae</taxon>
        <taxon>Lactovum</taxon>
    </lineage>
</organism>
<feature type="binding site" evidence="12">
    <location>
        <position position="121"/>
    </location>
    <ligand>
        <name>[4Fe-4S] cluster</name>
        <dbReference type="ChEBI" id="CHEBI:49883"/>
        <note>4Fe-4S-S-AdoMet</note>
    </ligand>
</feature>
<evidence type="ECO:0000313" key="14">
    <source>
        <dbReference type="EMBL" id="MBB5887367.1"/>
    </source>
</evidence>
<dbReference type="Pfam" id="PF21016">
    <property type="entry name" value="RlmN_N"/>
    <property type="match status" value="1"/>
</dbReference>
<dbReference type="InterPro" id="IPR013785">
    <property type="entry name" value="Aldolase_TIM"/>
</dbReference>
<evidence type="ECO:0000256" key="8">
    <source>
        <dbReference type="ARBA" id="ARBA00022694"/>
    </source>
</evidence>
<dbReference type="RefSeq" id="WP_183538486.1">
    <property type="nucleotide sequence ID" value="NZ_DASWOY010000027.1"/>
</dbReference>
<keyword evidence="3 12" id="KW-0963">Cytoplasm</keyword>
<dbReference type="SUPFAM" id="SSF102114">
    <property type="entry name" value="Radical SAM enzymes"/>
    <property type="match status" value="1"/>
</dbReference>
<dbReference type="EC" id="2.1.1.192" evidence="12"/>
<evidence type="ECO:0000256" key="4">
    <source>
        <dbReference type="ARBA" id="ARBA00022552"/>
    </source>
</evidence>
<evidence type="ECO:0000256" key="2">
    <source>
        <dbReference type="ARBA" id="ARBA00022485"/>
    </source>
</evidence>
<feature type="binding site" evidence="12">
    <location>
        <begin position="173"/>
        <end position="174"/>
    </location>
    <ligand>
        <name>S-adenosyl-L-methionine</name>
        <dbReference type="ChEBI" id="CHEBI:59789"/>
    </ligand>
</feature>
<feature type="disulfide bond" description="(transient)" evidence="12">
    <location>
        <begin position="114"/>
        <end position="351"/>
    </location>
</feature>
<feature type="active site" description="Proton acceptor" evidence="12">
    <location>
        <position position="101"/>
    </location>
</feature>
<keyword evidence="4 12" id="KW-0698">rRNA processing</keyword>
<keyword evidence="7 12" id="KW-0949">S-adenosyl-L-methionine</keyword>
<evidence type="ECO:0000256" key="9">
    <source>
        <dbReference type="ARBA" id="ARBA00022723"/>
    </source>
</evidence>
<dbReference type="GO" id="GO:0002935">
    <property type="term" value="F:tRNA (adenine(37)-C2)-methyltransferase activity"/>
    <property type="evidence" value="ECO:0007669"/>
    <property type="project" value="UniProtKB-UniRule"/>
</dbReference>
<protein>
    <recommendedName>
        <fullName evidence="12">Probable dual-specificity RNA methyltransferase RlmN</fullName>
        <ecNumber evidence="12">2.1.1.192</ecNumber>
    </recommendedName>
    <alternativeName>
        <fullName evidence="12">23S rRNA (adenine(2503)-C(2))-methyltransferase</fullName>
    </alternativeName>
    <alternativeName>
        <fullName evidence="12">23S rRNA m2A2503 methyltransferase</fullName>
    </alternativeName>
    <alternativeName>
        <fullName evidence="12">Ribosomal RNA large subunit methyltransferase N</fullName>
    </alternativeName>
    <alternativeName>
        <fullName evidence="12">tRNA (adenine(37)-C(2))-methyltransferase</fullName>
    </alternativeName>
    <alternativeName>
        <fullName evidence="12">tRNA m2A37 methyltransferase</fullName>
    </alternativeName>
</protein>
<dbReference type="InterPro" id="IPR007197">
    <property type="entry name" value="rSAM"/>
</dbReference>
<dbReference type="GO" id="GO:0046872">
    <property type="term" value="F:metal ion binding"/>
    <property type="evidence" value="ECO:0007669"/>
    <property type="project" value="UniProtKB-KW"/>
</dbReference>
<dbReference type="NCBIfam" id="TIGR00048">
    <property type="entry name" value="rRNA_mod_RlmN"/>
    <property type="match status" value="1"/>
</dbReference>
<reference evidence="14 15" key="1">
    <citation type="submission" date="2020-08" db="EMBL/GenBank/DDBJ databases">
        <title>Genomic Encyclopedia of Type Strains, Phase IV (KMG-IV): sequencing the most valuable type-strain genomes for metagenomic binning, comparative biology and taxonomic classification.</title>
        <authorList>
            <person name="Goeker M."/>
        </authorList>
    </citation>
    <scope>NUCLEOTIDE SEQUENCE [LARGE SCALE GENOMIC DNA]</scope>
    <source>
        <strain evidence="14 15">DSM 14925</strain>
    </source>
</reference>
<dbReference type="GO" id="GO:0070040">
    <property type="term" value="F:rRNA (adenine(2503)-C2-)-methyltransferase activity"/>
    <property type="evidence" value="ECO:0007669"/>
    <property type="project" value="UniProtKB-UniRule"/>
</dbReference>
<evidence type="ECO:0000313" key="15">
    <source>
        <dbReference type="Proteomes" id="UP000562464"/>
    </source>
</evidence>
<dbReference type="HAMAP" id="MF_01849">
    <property type="entry name" value="RNA_methyltr_RlmN"/>
    <property type="match status" value="1"/>
</dbReference>
<dbReference type="InterPro" id="IPR027492">
    <property type="entry name" value="RNA_MTrfase_RlmN"/>
</dbReference>
<accession>A0A841C521</accession>
<dbReference type="PANTHER" id="PTHR30544:SF5">
    <property type="entry name" value="RADICAL SAM CORE DOMAIN-CONTAINING PROTEIN"/>
    <property type="match status" value="1"/>
</dbReference>
<dbReference type="FunFam" id="3.20.20.70:FF:000014">
    <property type="entry name" value="Probable dual-specificity RNA methyltransferase RlmN"/>
    <property type="match status" value="1"/>
</dbReference>
<keyword evidence="8 12" id="KW-0819">tRNA processing</keyword>
<evidence type="ECO:0000256" key="12">
    <source>
        <dbReference type="HAMAP-Rule" id="MF_01849"/>
    </source>
</evidence>
<dbReference type="GO" id="GO:0070475">
    <property type="term" value="P:rRNA base methylation"/>
    <property type="evidence" value="ECO:0007669"/>
    <property type="project" value="UniProtKB-UniRule"/>
</dbReference>
<comment type="catalytic activity">
    <reaction evidence="12">
        <text>adenosine(37) in tRNA + 2 reduced [2Fe-2S]-[ferredoxin] + 2 S-adenosyl-L-methionine = 2-methyladenosine(37) in tRNA + 5'-deoxyadenosine + L-methionine + 2 oxidized [2Fe-2S]-[ferredoxin] + S-adenosyl-L-homocysteine</text>
        <dbReference type="Rhea" id="RHEA:43332"/>
        <dbReference type="Rhea" id="RHEA-COMP:10000"/>
        <dbReference type="Rhea" id="RHEA-COMP:10001"/>
        <dbReference type="Rhea" id="RHEA-COMP:10162"/>
        <dbReference type="Rhea" id="RHEA-COMP:10485"/>
        <dbReference type="ChEBI" id="CHEBI:17319"/>
        <dbReference type="ChEBI" id="CHEBI:33737"/>
        <dbReference type="ChEBI" id="CHEBI:33738"/>
        <dbReference type="ChEBI" id="CHEBI:57844"/>
        <dbReference type="ChEBI" id="CHEBI:57856"/>
        <dbReference type="ChEBI" id="CHEBI:59789"/>
        <dbReference type="ChEBI" id="CHEBI:74411"/>
        <dbReference type="ChEBI" id="CHEBI:74497"/>
        <dbReference type="EC" id="2.1.1.192"/>
    </reaction>
</comment>
<keyword evidence="9 12" id="KW-0479">Metal-binding</keyword>
<dbReference type="CDD" id="cd01335">
    <property type="entry name" value="Radical_SAM"/>
    <property type="match status" value="1"/>
</dbReference>
<dbReference type="PANTHER" id="PTHR30544">
    <property type="entry name" value="23S RRNA METHYLTRANSFERASE"/>
    <property type="match status" value="1"/>
</dbReference>
<dbReference type="SFLD" id="SFLDS00029">
    <property type="entry name" value="Radical_SAM"/>
    <property type="match status" value="1"/>
</dbReference>
<keyword evidence="10 12" id="KW-0408">Iron</keyword>